<evidence type="ECO:0000313" key="4">
    <source>
        <dbReference type="Proteomes" id="UP001384579"/>
    </source>
</evidence>
<keyword evidence="2" id="KW-0472">Membrane</keyword>
<evidence type="ECO:0008006" key="5">
    <source>
        <dbReference type="Google" id="ProtNLM"/>
    </source>
</evidence>
<feature type="compositionally biased region" description="Basic and acidic residues" evidence="1">
    <location>
        <begin position="47"/>
        <end position="60"/>
    </location>
</feature>
<comment type="caution">
    <text evidence="3">The sequence shown here is derived from an EMBL/GenBank/DDBJ whole genome shotgun (WGS) entry which is preliminary data.</text>
</comment>
<feature type="region of interest" description="Disordered" evidence="1">
    <location>
        <begin position="41"/>
        <end position="60"/>
    </location>
</feature>
<feature type="transmembrane region" description="Helical" evidence="2">
    <location>
        <begin position="190"/>
        <end position="211"/>
    </location>
</feature>
<reference evidence="3 4" key="1">
    <citation type="journal article" date="2020" name="Harmful Algae">
        <title>Molecular and morphological characterization of a novel dihydroanatoxin-a producing Microcoleus species (cyanobacteria) from the Russian River, California, USA.</title>
        <authorList>
            <person name="Conklin K.Y."/>
            <person name="Stancheva R."/>
            <person name="Otten T.G."/>
            <person name="Fadness R."/>
            <person name="Boyer G.L."/>
            <person name="Read B."/>
            <person name="Zhang X."/>
            <person name="Sheath R.G."/>
        </authorList>
    </citation>
    <scope>NUCLEOTIDE SEQUENCE [LARGE SCALE GENOMIC DNA]</scope>
    <source>
        <strain evidence="3 4">PTRS2</strain>
    </source>
</reference>
<evidence type="ECO:0000256" key="1">
    <source>
        <dbReference type="SAM" id="MobiDB-lite"/>
    </source>
</evidence>
<organism evidence="3 4">
    <name type="scientific">Microcoleus anatoxicus PTRS2</name>
    <dbReference type="NCBI Taxonomy" id="2705321"/>
    <lineage>
        <taxon>Bacteria</taxon>
        <taxon>Bacillati</taxon>
        <taxon>Cyanobacteriota</taxon>
        <taxon>Cyanophyceae</taxon>
        <taxon>Oscillatoriophycideae</taxon>
        <taxon>Oscillatoriales</taxon>
        <taxon>Microcoleaceae</taxon>
        <taxon>Microcoleus</taxon>
        <taxon>Microcoleus anatoxicus</taxon>
    </lineage>
</organism>
<protein>
    <recommendedName>
        <fullName evidence="5">Armadillo-type fold-containing protein</fullName>
    </recommendedName>
</protein>
<feature type="transmembrane region" description="Helical" evidence="2">
    <location>
        <begin position="12"/>
        <end position="30"/>
    </location>
</feature>
<dbReference type="RefSeq" id="WP_340522046.1">
    <property type="nucleotide sequence ID" value="NZ_JBBLXS010000150.1"/>
</dbReference>
<feature type="region of interest" description="Disordered" evidence="1">
    <location>
        <begin position="80"/>
        <end position="103"/>
    </location>
</feature>
<gene>
    <name evidence="3" type="ORF">WMG39_13180</name>
</gene>
<keyword evidence="4" id="KW-1185">Reference proteome</keyword>
<dbReference type="Proteomes" id="UP001384579">
    <property type="component" value="Unassembled WGS sequence"/>
</dbReference>
<proteinExistence type="predicted"/>
<keyword evidence="2" id="KW-0812">Transmembrane</keyword>
<keyword evidence="2" id="KW-1133">Transmembrane helix</keyword>
<dbReference type="EMBL" id="JBBLXS010000150">
    <property type="protein sequence ID" value="MEK0185790.1"/>
    <property type="molecule type" value="Genomic_DNA"/>
</dbReference>
<feature type="transmembrane region" description="Helical" evidence="2">
    <location>
        <begin position="217"/>
        <end position="238"/>
    </location>
</feature>
<evidence type="ECO:0000256" key="2">
    <source>
        <dbReference type="SAM" id="Phobius"/>
    </source>
</evidence>
<sequence length="338" mass="37500">MPRAGFPDHWAIGSRGALLLVVTISIYKLIQKLSMERVKKTTAKMPPRQEELSEANDQVRSDHLQKLPSSMTDVQVLKKNTPENRPFPQTIPRAVPESARHPRIDCQRSSNRPVISTTLFKWVLGRWNRSSGTLAILTASAVCGWWNSQLLAATGLGIGAMMLVYRAQSWDWQQLLTNLEQFWDSPSRRLVVAVGSGGLATLGTYMSFSIWEQSQSNWMALSAILQNLGTIAIVVFLVRQVWSQSASKDEAVIDGILADLTDADPVKRLIAVRQMTDLVKSPGFWKPSSLKKSIGLSHTAECFGLMLNQEPEAIVRNALLEGLQTLDSLNCSEKTKSS</sequence>
<accession>A0ABU8YN03</accession>
<evidence type="ECO:0000313" key="3">
    <source>
        <dbReference type="EMBL" id="MEK0185790.1"/>
    </source>
</evidence>
<name>A0ABU8YN03_9CYAN</name>